<reference evidence="2 3" key="1">
    <citation type="journal article" date="2013" name="Genome Biol.">
        <title>The genome sequence of the most widely cultivated cacao type and its use to identify candidate genes regulating pod color.</title>
        <authorList>
            <person name="Motamayor J.C."/>
            <person name="Mockaitis K."/>
            <person name="Schmutz J."/>
            <person name="Haiminen N."/>
            <person name="Iii D.L."/>
            <person name="Cornejo O."/>
            <person name="Findley S.D."/>
            <person name="Zheng P."/>
            <person name="Utro F."/>
            <person name="Royaert S."/>
            <person name="Saski C."/>
            <person name="Jenkins J."/>
            <person name="Podicheti R."/>
            <person name="Zhao M."/>
            <person name="Scheffler B.E."/>
            <person name="Stack J.C."/>
            <person name="Feltus F.A."/>
            <person name="Mustiga G.M."/>
            <person name="Amores F."/>
            <person name="Phillips W."/>
            <person name="Marelli J.P."/>
            <person name="May G.D."/>
            <person name="Shapiro H."/>
            <person name="Ma J."/>
            <person name="Bustamante C.D."/>
            <person name="Schnell R.J."/>
            <person name="Main D."/>
            <person name="Gilbert D."/>
            <person name="Parida L."/>
            <person name="Kuhn D.N."/>
        </authorList>
    </citation>
    <scope>NUCLEOTIDE SEQUENCE [LARGE SCALE GENOMIC DNA]</scope>
    <source>
        <strain evidence="3">cv. Matina 1-6</strain>
    </source>
</reference>
<dbReference type="SUPFAM" id="SSF52047">
    <property type="entry name" value="RNI-like"/>
    <property type="match status" value="1"/>
</dbReference>
<dbReference type="EMBL" id="CM001885">
    <property type="protein sequence ID" value="EOY12531.1"/>
    <property type="molecule type" value="Genomic_DNA"/>
</dbReference>
<dbReference type="PANTHER" id="PTHR36766:SF40">
    <property type="entry name" value="DISEASE RESISTANCE PROTEIN RGA3"/>
    <property type="match status" value="1"/>
</dbReference>
<evidence type="ECO:0000313" key="2">
    <source>
        <dbReference type="EMBL" id="EOY12531.1"/>
    </source>
</evidence>
<organism evidence="2 3">
    <name type="scientific">Theobroma cacao</name>
    <name type="common">Cacao</name>
    <name type="synonym">Cocoa</name>
    <dbReference type="NCBI Taxonomy" id="3641"/>
    <lineage>
        <taxon>Eukaryota</taxon>
        <taxon>Viridiplantae</taxon>
        <taxon>Streptophyta</taxon>
        <taxon>Embryophyta</taxon>
        <taxon>Tracheophyta</taxon>
        <taxon>Spermatophyta</taxon>
        <taxon>Magnoliopsida</taxon>
        <taxon>eudicotyledons</taxon>
        <taxon>Gunneridae</taxon>
        <taxon>Pentapetalae</taxon>
        <taxon>rosids</taxon>
        <taxon>malvids</taxon>
        <taxon>Malvales</taxon>
        <taxon>Malvaceae</taxon>
        <taxon>Byttnerioideae</taxon>
        <taxon>Theobroma</taxon>
    </lineage>
</organism>
<evidence type="ECO:0000256" key="1">
    <source>
        <dbReference type="ARBA" id="ARBA00022821"/>
    </source>
</evidence>
<protein>
    <submittedName>
        <fullName evidence="2">Uncharacterized protein</fullName>
    </submittedName>
</protein>
<dbReference type="HOGENOM" id="CLU_1565227_0_0_1"/>
<accession>A0A061F660</accession>
<evidence type="ECO:0000313" key="3">
    <source>
        <dbReference type="Proteomes" id="UP000026915"/>
    </source>
</evidence>
<keyword evidence="1" id="KW-0611">Plant defense</keyword>
<dbReference type="Proteomes" id="UP000026915">
    <property type="component" value="Chromosome 7"/>
</dbReference>
<dbReference type="AlphaFoldDB" id="A0A061F660"/>
<gene>
    <name evidence="2" type="ORF">TCM_031047</name>
</gene>
<sequence>MQSLTSLERLMVQYCPKLSSSTHSLKARLIRGCPNLSTWGMRHCFTTLEVLDVQNCPSLGKLLYPIADMITSFKTLKICKCPELQDLPEKMDGLASLQVLSINECPQLSKRCEKETGILWPRIACIPSIIIDGRQIQW</sequence>
<name>A0A061F660_THECC</name>
<dbReference type="PANTHER" id="PTHR36766">
    <property type="entry name" value="PLANT BROAD-SPECTRUM MILDEW RESISTANCE PROTEIN RPW8"/>
    <property type="match status" value="1"/>
</dbReference>
<proteinExistence type="predicted"/>
<dbReference type="GO" id="GO:0006952">
    <property type="term" value="P:defense response"/>
    <property type="evidence" value="ECO:0007669"/>
    <property type="project" value="UniProtKB-KW"/>
</dbReference>
<dbReference type="InterPro" id="IPR032675">
    <property type="entry name" value="LRR_dom_sf"/>
</dbReference>
<dbReference type="Gramene" id="EOY12531">
    <property type="protein sequence ID" value="EOY12531"/>
    <property type="gene ID" value="TCM_031047"/>
</dbReference>
<dbReference type="STRING" id="3641.A0A061F660"/>
<dbReference type="Gene3D" id="3.80.10.10">
    <property type="entry name" value="Ribonuclease Inhibitor"/>
    <property type="match status" value="1"/>
</dbReference>
<keyword evidence="3" id="KW-1185">Reference proteome</keyword>
<dbReference type="InParanoid" id="A0A061F660"/>